<dbReference type="SUPFAM" id="SSF54695">
    <property type="entry name" value="POZ domain"/>
    <property type="match status" value="1"/>
</dbReference>
<evidence type="ECO:0000313" key="3">
    <source>
        <dbReference type="Proteomes" id="UP000266234"/>
    </source>
</evidence>
<feature type="domain" description="BTB" evidence="1">
    <location>
        <begin position="136"/>
        <end position="213"/>
    </location>
</feature>
<dbReference type="AlphaFoldDB" id="A0A395TBN2"/>
<sequence>MVRIPPIIERRVRIPPILDTTSKNGPVRPYRRSTPVNKGLSNWVFDQYGDTYLVLTTNNVHMPFEWKNERLWLPNESPKTTTTRPVDPAALPASRVPKAVSTDTRDRKAPVWQCGVTPGRLPHQVEVRMLVSSKRLEAASPVFRQMFSGPWTEAQPDEAGFRRVKATGWHPEAFRIVMSIIHGHQADVPKNLNLEMLARVALIVDYYDCRASIKPLFEVWVDHHCWETTSYGLNCILWMSISWAFSESDIFKEMTKIAMLNSRKLIEVESLPLPPAFLAEINEQRQLYLESAFQSLSDLYDMMQAGISCSTIKVACKLKPQLWREVNNNVFDGWRLTGRSIENQMAGIRRILNIRCGNDWHRGYNYHMCLFGGALLGTEDQRQMQVMGLNLDLFPKLNDPDVW</sequence>
<comment type="caution">
    <text evidence="2">The sequence shown here is derived from an EMBL/GenBank/DDBJ whole genome shotgun (WGS) entry which is preliminary data.</text>
</comment>
<name>A0A395TBN2_9HYPO</name>
<organism evidence="2 3">
    <name type="scientific">Fusarium longipes</name>
    <dbReference type="NCBI Taxonomy" id="694270"/>
    <lineage>
        <taxon>Eukaryota</taxon>
        <taxon>Fungi</taxon>
        <taxon>Dikarya</taxon>
        <taxon>Ascomycota</taxon>
        <taxon>Pezizomycotina</taxon>
        <taxon>Sordariomycetes</taxon>
        <taxon>Hypocreomycetidae</taxon>
        <taxon>Hypocreales</taxon>
        <taxon>Nectriaceae</taxon>
        <taxon>Fusarium</taxon>
    </lineage>
</organism>
<reference evidence="2 3" key="1">
    <citation type="journal article" date="2018" name="PLoS Pathog.">
        <title>Evolution of structural diversity of trichothecenes, a family of toxins produced by plant pathogenic and entomopathogenic fungi.</title>
        <authorList>
            <person name="Proctor R.H."/>
            <person name="McCormick S.P."/>
            <person name="Kim H.S."/>
            <person name="Cardoza R.E."/>
            <person name="Stanley A.M."/>
            <person name="Lindo L."/>
            <person name="Kelly A."/>
            <person name="Brown D.W."/>
            <person name="Lee T."/>
            <person name="Vaughan M.M."/>
            <person name="Alexander N.J."/>
            <person name="Busman M."/>
            <person name="Gutierrez S."/>
        </authorList>
    </citation>
    <scope>NUCLEOTIDE SEQUENCE [LARGE SCALE GENOMIC DNA]</scope>
    <source>
        <strain evidence="2 3">NRRL 20695</strain>
    </source>
</reference>
<dbReference type="STRING" id="694270.A0A395TBN2"/>
<gene>
    <name evidence="2" type="ORF">FLONG3_137</name>
</gene>
<dbReference type="InterPro" id="IPR000210">
    <property type="entry name" value="BTB/POZ_dom"/>
</dbReference>
<dbReference type="OrthoDB" id="5326346at2759"/>
<dbReference type="EMBL" id="PXOG01000003">
    <property type="protein sequence ID" value="RGP81752.1"/>
    <property type="molecule type" value="Genomic_DNA"/>
</dbReference>
<dbReference type="InterPro" id="IPR011333">
    <property type="entry name" value="SKP1/BTB/POZ_sf"/>
</dbReference>
<dbReference type="Pfam" id="PF00651">
    <property type="entry name" value="BTB"/>
    <property type="match status" value="1"/>
</dbReference>
<evidence type="ECO:0000313" key="2">
    <source>
        <dbReference type="EMBL" id="RGP81752.1"/>
    </source>
</evidence>
<evidence type="ECO:0000259" key="1">
    <source>
        <dbReference type="Pfam" id="PF00651"/>
    </source>
</evidence>
<dbReference type="Gene3D" id="3.30.710.10">
    <property type="entry name" value="Potassium Channel Kv1.1, Chain A"/>
    <property type="match status" value="1"/>
</dbReference>
<accession>A0A395TBN2</accession>
<protein>
    <recommendedName>
        <fullName evidence="1">BTB domain-containing protein</fullName>
    </recommendedName>
</protein>
<keyword evidence="3" id="KW-1185">Reference proteome</keyword>
<dbReference type="Proteomes" id="UP000266234">
    <property type="component" value="Unassembled WGS sequence"/>
</dbReference>
<proteinExistence type="predicted"/>